<dbReference type="OrthoDB" id="427096at2"/>
<gene>
    <name evidence="4" type="ordered locus">Cyan7822_5509</name>
</gene>
<dbReference type="InterPro" id="IPR050498">
    <property type="entry name" value="Ycf3"/>
</dbReference>
<dbReference type="InterPro" id="IPR011990">
    <property type="entry name" value="TPR-like_helical_dom_sf"/>
</dbReference>
<dbReference type="Pfam" id="PF13174">
    <property type="entry name" value="TPR_6"/>
    <property type="match status" value="1"/>
</dbReference>
<evidence type="ECO:0000256" key="2">
    <source>
        <dbReference type="ARBA" id="ARBA00022803"/>
    </source>
</evidence>
<dbReference type="PANTHER" id="PTHR44858">
    <property type="entry name" value="TETRATRICOPEPTIDE REPEAT PROTEIN 6"/>
    <property type="match status" value="1"/>
</dbReference>
<dbReference type="SUPFAM" id="SSF48452">
    <property type="entry name" value="TPR-like"/>
    <property type="match status" value="1"/>
</dbReference>
<accession>E0UA78</accession>
<dbReference type="Gene3D" id="1.25.40.10">
    <property type="entry name" value="Tetratricopeptide repeat domain"/>
    <property type="match status" value="1"/>
</dbReference>
<feature type="repeat" description="TPR" evidence="3">
    <location>
        <begin position="87"/>
        <end position="120"/>
    </location>
</feature>
<dbReference type="eggNOG" id="COG0457">
    <property type="taxonomic scope" value="Bacteria"/>
</dbReference>
<dbReference type="KEGG" id="cyj:Cyan7822_5509"/>
<keyword evidence="5" id="KW-1185">Reference proteome</keyword>
<dbReference type="HOGENOM" id="CLU_003728_10_2_3"/>
<dbReference type="STRING" id="497965.Cyan7822_5509"/>
<dbReference type="EMBL" id="CP002198">
    <property type="protein sequence ID" value="ADN17383.1"/>
    <property type="molecule type" value="Genomic_DNA"/>
</dbReference>
<proteinExistence type="predicted"/>
<evidence type="ECO:0000256" key="3">
    <source>
        <dbReference type="PROSITE-ProRule" id="PRU00339"/>
    </source>
</evidence>
<dbReference type="InterPro" id="IPR019734">
    <property type="entry name" value="TPR_rpt"/>
</dbReference>
<dbReference type="Proteomes" id="UP000008206">
    <property type="component" value="Chromosome"/>
</dbReference>
<dbReference type="PANTHER" id="PTHR44858:SF1">
    <property type="entry name" value="UDP-N-ACETYLGLUCOSAMINE--PEPTIDE N-ACETYLGLUCOSAMINYLTRANSFERASE SPINDLY-RELATED"/>
    <property type="match status" value="1"/>
</dbReference>
<keyword evidence="1" id="KW-0677">Repeat</keyword>
<reference evidence="5" key="1">
    <citation type="journal article" date="2011" name="MBio">
        <title>Novel metabolic attributes of the genus Cyanothece, comprising a group of unicellular nitrogen-fixing Cyanobacteria.</title>
        <authorList>
            <person name="Bandyopadhyay A."/>
            <person name="Elvitigala T."/>
            <person name="Welsh E."/>
            <person name="Stockel J."/>
            <person name="Liberton M."/>
            <person name="Min H."/>
            <person name="Sherman L.A."/>
            <person name="Pakrasi H.B."/>
        </authorList>
    </citation>
    <scope>NUCLEOTIDE SEQUENCE [LARGE SCALE GENOMIC DNA]</scope>
    <source>
        <strain evidence="5">PCC 7822</strain>
    </source>
</reference>
<dbReference type="AlphaFoldDB" id="E0UA78"/>
<dbReference type="Pfam" id="PF00515">
    <property type="entry name" value="TPR_1"/>
    <property type="match status" value="1"/>
</dbReference>
<dbReference type="SMART" id="SM00028">
    <property type="entry name" value="TPR"/>
    <property type="match status" value="3"/>
</dbReference>
<dbReference type="PROSITE" id="PS50005">
    <property type="entry name" value="TPR"/>
    <property type="match status" value="2"/>
</dbReference>
<sequence length="171" mass="18545">MNLNWVSLITGFGIIFIPVASGTTASLFSSHLPSGSGSSTQLISQAASTEDRLEDRLVEGMDKGMLGDYQGAIEDFTEVIRLYPNSAEAYYNRGIAYSKLGNSGAAMADYNKAVELNPNLAEAYVDRAQIYSGLGKTSDALKDLKRAADLFKQQGNTIAYNQTLKMIQKLQ</sequence>
<dbReference type="RefSeq" id="WP_013325421.1">
    <property type="nucleotide sequence ID" value="NC_014501.1"/>
</dbReference>
<evidence type="ECO:0000313" key="5">
    <source>
        <dbReference type="Proteomes" id="UP000008206"/>
    </source>
</evidence>
<organism evidence="4 5">
    <name type="scientific">Gloeothece verrucosa (strain PCC 7822)</name>
    <name type="common">Cyanothece sp. (strain PCC 7822)</name>
    <dbReference type="NCBI Taxonomy" id="497965"/>
    <lineage>
        <taxon>Bacteria</taxon>
        <taxon>Bacillati</taxon>
        <taxon>Cyanobacteriota</taxon>
        <taxon>Cyanophyceae</taxon>
        <taxon>Oscillatoriophycideae</taxon>
        <taxon>Chroococcales</taxon>
        <taxon>Aphanothecaceae</taxon>
        <taxon>Gloeothece</taxon>
        <taxon>Gloeothece verrucosa</taxon>
    </lineage>
</organism>
<dbReference type="Pfam" id="PF13181">
    <property type="entry name" value="TPR_8"/>
    <property type="match status" value="1"/>
</dbReference>
<evidence type="ECO:0000313" key="4">
    <source>
        <dbReference type="EMBL" id="ADN17383.1"/>
    </source>
</evidence>
<dbReference type="PROSITE" id="PS50293">
    <property type="entry name" value="TPR_REGION"/>
    <property type="match status" value="1"/>
</dbReference>
<protein>
    <submittedName>
        <fullName evidence="4">TPR repeat-containing protein</fullName>
    </submittedName>
</protein>
<keyword evidence="2 3" id="KW-0802">TPR repeat</keyword>
<evidence type="ECO:0000256" key="1">
    <source>
        <dbReference type="ARBA" id="ARBA00022737"/>
    </source>
</evidence>
<feature type="repeat" description="TPR" evidence="3">
    <location>
        <begin position="121"/>
        <end position="154"/>
    </location>
</feature>
<name>E0UA78_GLOV7</name>